<dbReference type="AlphaFoldDB" id="A0A8J4SIH1"/>
<keyword evidence="3" id="KW-1185">Reference proteome</keyword>
<feature type="compositionally biased region" description="Low complexity" evidence="1">
    <location>
        <begin position="259"/>
        <end position="277"/>
    </location>
</feature>
<protein>
    <submittedName>
        <fullName evidence="2">Uncharacterized protein</fullName>
    </submittedName>
</protein>
<name>A0A8J4SIH1_9TREM</name>
<evidence type="ECO:0000256" key="1">
    <source>
        <dbReference type="SAM" id="MobiDB-lite"/>
    </source>
</evidence>
<evidence type="ECO:0000313" key="3">
    <source>
        <dbReference type="Proteomes" id="UP000748531"/>
    </source>
</evidence>
<dbReference type="OrthoDB" id="6256554at2759"/>
<feature type="compositionally biased region" description="Basic and acidic residues" evidence="1">
    <location>
        <begin position="87"/>
        <end position="100"/>
    </location>
</feature>
<comment type="caution">
    <text evidence="2">The sequence shown here is derived from an EMBL/GenBank/DDBJ whole genome shotgun (WGS) entry which is preliminary data.</text>
</comment>
<dbReference type="EMBL" id="LUCH01019732">
    <property type="protein sequence ID" value="KAF5394215.1"/>
    <property type="molecule type" value="Genomic_DNA"/>
</dbReference>
<feature type="region of interest" description="Disordered" evidence="1">
    <location>
        <begin position="231"/>
        <end position="277"/>
    </location>
</feature>
<reference evidence="2" key="1">
    <citation type="submission" date="2019-05" db="EMBL/GenBank/DDBJ databases">
        <title>Annotation for the trematode Paragonimus heterotremus.</title>
        <authorList>
            <person name="Choi Y.-J."/>
        </authorList>
    </citation>
    <scope>NUCLEOTIDE SEQUENCE</scope>
    <source>
        <strain evidence="2">LC</strain>
    </source>
</reference>
<sequence length="307" mass="32890">MTNNYHDVKTKSIKAGKIVTGDYAKMLFPAGTSPHFDSESLSYRGSQNKHGSLLCKRAHTSNPNGFMSGIEQVTPVSNSTSRLARLKEPDPSEHICHSGKDVSNPSPGKGSLNRSGYFEYVVNNSSGCECDLKATKRSRVVSPLTLPQPDLKTRSRITRSSELLNPLRGSAAFSSVPCVPEGANIKSFISVSSAVNPEASSSRANSSPHLAKSSAAGNISHNVNHSKHISGALFSNVQPRSRSPRIVTKRLDTVKKPTSPGRSPLSAPSPSSSYSGSLLKQADIHEPTVSARQFIGVYSGNVQVRHR</sequence>
<gene>
    <name evidence="2" type="ORF">PHET_12020</name>
</gene>
<feature type="region of interest" description="Disordered" evidence="1">
    <location>
        <begin position="87"/>
        <end position="109"/>
    </location>
</feature>
<proteinExistence type="predicted"/>
<evidence type="ECO:0000313" key="2">
    <source>
        <dbReference type="EMBL" id="KAF5394215.1"/>
    </source>
</evidence>
<accession>A0A8J4SIH1</accession>
<dbReference type="Proteomes" id="UP000748531">
    <property type="component" value="Unassembled WGS sequence"/>
</dbReference>
<organism evidence="2 3">
    <name type="scientific">Paragonimus heterotremus</name>
    <dbReference type="NCBI Taxonomy" id="100268"/>
    <lineage>
        <taxon>Eukaryota</taxon>
        <taxon>Metazoa</taxon>
        <taxon>Spiralia</taxon>
        <taxon>Lophotrochozoa</taxon>
        <taxon>Platyhelminthes</taxon>
        <taxon>Trematoda</taxon>
        <taxon>Digenea</taxon>
        <taxon>Plagiorchiida</taxon>
        <taxon>Troglotremata</taxon>
        <taxon>Troglotrematidae</taxon>
        <taxon>Paragonimus</taxon>
    </lineage>
</organism>